<keyword evidence="1" id="KW-1185">Reference proteome</keyword>
<name>A0A915Q6Z4_9BILA</name>
<sequence>MFLRGVGTELCEQEDSLLGHCCGFCGKEDVVERSVGSRFTVIRVAVAHCTVLADNLVAVCASFMIEVEGSEAEALM</sequence>
<evidence type="ECO:0000313" key="1">
    <source>
        <dbReference type="Proteomes" id="UP000887581"/>
    </source>
</evidence>
<protein>
    <submittedName>
        <fullName evidence="2">Uncharacterized protein</fullName>
    </submittedName>
</protein>
<dbReference type="Proteomes" id="UP000887581">
    <property type="component" value="Unplaced"/>
</dbReference>
<organism evidence="1 2">
    <name type="scientific">Setaria digitata</name>
    <dbReference type="NCBI Taxonomy" id="48799"/>
    <lineage>
        <taxon>Eukaryota</taxon>
        <taxon>Metazoa</taxon>
        <taxon>Ecdysozoa</taxon>
        <taxon>Nematoda</taxon>
        <taxon>Chromadorea</taxon>
        <taxon>Rhabditida</taxon>
        <taxon>Spirurina</taxon>
        <taxon>Spiruromorpha</taxon>
        <taxon>Filarioidea</taxon>
        <taxon>Setariidae</taxon>
        <taxon>Setaria</taxon>
    </lineage>
</organism>
<dbReference type="AlphaFoldDB" id="A0A915Q6Z4"/>
<proteinExistence type="predicted"/>
<dbReference type="WBParaSite" id="sdigi.contig750.g9669.t1">
    <property type="protein sequence ID" value="sdigi.contig750.g9669.t1"/>
    <property type="gene ID" value="sdigi.contig750.g9669"/>
</dbReference>
<reference evidence="2" key="1">
    <citation type="submission" date="2022-11" db="UniProtKB">
        <authorList>
            <consortium name="WormBaseParasite"/>
        </authorList>
    </citation>
    <scope>IDENTIFICATION</scope>
</reference>
<evidence type="ECO:0000313" key="2">
    <source>
        <dbReference type="WBParaSite" id="sdigi.contig750.g9669.t1"/>
    </source>
</evidence>
<accession>A0A915Q6Z4</accession>